<evidence type="ECO:0000313" key="7">
    <source>
        <dbReference type="Proteomes" id="UP000728032"/>
    </source>
</evidence>
<dbReference type="InterPro" id="IPR002048">
    <property type="entry name" value="EF_hand_dom"/>
</dbReference>
<dbReference type="EMBL" id="OC917570">
    <property type="protein sequence ID" value="CAD7647425.1"/>
    <property type="molecule type" value="Genomic_DNA"/>
</dbReference>
<dbReference type="GO" id="GO:0005509">
    <property type="term" value="F:calcium ion binding"/>
    <property type="evidence" value="ECO:0007669"/>
    <property type="project" value="InterPro"/>
</dbReference>
<evidence type="ECO:0000313" key="6">
    <source>
        <dbReference type="EMBL" id="CAD7647425.1"/>
    </source>
</evidence>
<keyword evidence="3" id="KW-0106">Calcium</keyword>
<dbReference type="PROSITE" id="PS00018">
    <property type="entry name" value="EF_HAND_1"/>
    <property type="match status" value="2"/>
</dbReference>
<feature type="region of interest" description="Disordered" evidence="4">
    <location>
        <begin position="1"/>
        <end position="21"/>
    </location>
</feature>
<keyword evidence="2" id="KW-0677">Repeat</keyword>
<dbReference type="InterPro" id="IPR018247">
    <property type="entry name" value="EF_Hand_1_Ca_BS"/>
</dbReference>
<keyword evidence="1" id="KW-0732">Signal</keyword>
<dbReference type="Gene3D" id="1.10.238.10">
    <property type="entry name" value="EF-hand"/>
    <property type="match status" value="1"/>
</dbReference>
<feature type="domain" description="EF-hand" evidence="5">
    <location>
        <begin position="97"/>
        <end position="132"/>
    </location>
</feature>
<protein>
    <recommendedName>
        <fullName evidence="5">EF-hand domain-containing protein</fullName>
    </recommendedName>
</protein>
<sequence>MSTRLHINQQYHHHNKHREDREDRCHQIKHRHLREEANNLLYMQESDQITNDQSAFYYTKLHDFNSDGRLDGLELLLAVKHSLIHHNASYEFTPLEDMSNYVDSELSLMDLNNDGYVDYGEIYTYMQNNKQNNQDNQPKTQ</sequence>
<evidence type="ECO:0000256" key="2">
    <source>
        <dbReference type="ARBA" id="ARBA00022737"/>
    </source>
</evidence>
<name>A0A7R9QJT6_9ACAR</name>
<dbReference type="InterPro" id="IPR052110">
    <property type="entry name" value="MCFD2-like"/>
</dbReference>
<dbReference type="SUPFAM" id="SSF47473">
    <property type="entry name" value="EF-hand"/>
    <property type="match status" value="1"/>
</dbReference>
<dbReference type="Proteomes" id="UP000728032">
    <property type="component" value="Unassembled WGS sequence"/>
</dbReference>
<dbReference type="PROSITE" id="PS50222">
    <property type="entry name" value="EF_HAND_2"/>
    <property type="match status" value="1"/>
</dbReference>
<dbReference type="EMBL" id="CAJPVJ010002745">
    <property type="protein sequence ID" value="CAG2166729.1"/>
    <property type="molecule type" value="Genomic_DNA"/>
</dbReference>
<dbReference type="OrthoDB" id="289247at2759"/>
<dbReference type="AlphaFoldDB" id="A0A7R9QJT6"/>
<accession>A0A7R9QJT6</accession>
<dbReference type="PANTHER" id="PTHR23104:SF17">
    <property type="entry name" value="EF-HAND DOMAIN-CONTAINING PROTEIN"/>
    <property type="match status" value="1"/>
</dbReference>
<evidence type="ECO:0000256" key="1">
    <source>
        <dbReference type="ARBA" id="ARBA00022729"/>
    </source>
</evidence>
<proteinExistence type="predicted"/>
<evidence type="ECO:0000256" key="4">
    <source>
        <dbReference type="SAM" id="MobiDB-lite"/>
    </source>
</evidence>
<gene>
    <name evidence="6" type="ORF">ONB1V03_LOCUS6244</name>
</gene>
<evidence type="ECO:0000256" key="3">
    <source>
        <dbReference type="ARBA" id="ARBA00022837"/>
    </source>
</evidence>
<keyword evidence="7" id="KW-1185">Reference proteome</keyword>
<dbReference type="PANTHER" id="PTHR23104">
    <property type="entry name" value="MULTIPLE COAGULATION FACTOR DEFICIENCY PROTEIN 2 NEURAL STEM CELL DERIVED NEURONAL SURVIVAL PROTEIN"/>
    <property type="match status" value="1"/>
</dbReference>
<evidence type="ECO:0000259" key="5">
    <source>
        <dbReference type="PROSITE" id="PS50222"/>
    </source>
</evidence>
<feature type="compositionally biased region" description="Polar residues" evidence="4">
    <location>
        <begin position="1"/>
        <end position="10"/>
    </location>
</feature>
<reference evidence="6" key="1">
    <citation type="submission" date="2020-11" db="EMBL/GenBank/DDBJ databases">
        <authorList>
            <person name="Tran Van P."/>
        </authorList>
    </citation>
    <scope>NUCLEOTIDE SEQUENCE</scope>
</reference>
<organism evidence="6">
    <name type="scientific">Oppiella nova</name>
    <dbReference type="NCBI Taxonomy" id="334625"/>
    <lineage>
        <taxon>Eukaryota</taxon>
        <taxon>Metazoa</taxon>
        <taxon>Ecdysozoa</taxon>
        <taxon>Arthropoda</taxon>
        <taxon>Chelicerata</taxon>
        <taxon>Arachnida</taxon>
        <taxon>Acari</taxon>
        <taxon>Acariformes</taxon>
        <taxon>Sarcoptiformes</taxon>
        <taxon>Oribatida</taxon>
        <taxon>Brachypylina</taxon>
        <taxon>Oppioidea</taxon>
        <taxon>Oppiidae</taxon>
        <taxon>Oppiella</taxon>
    </lineage>
</organism>
<dbReference type="InterPro" id="IPR011992">
    <property type="entry name" value="EF-hand-dom_pair"/>
</dbReference>